<dbReference type="Proteomes" id="UP000549052">
    <property type="component" value="Unassembled WGS sequence"/>
</dbReference>
<sequence length="32" mass="3497">MSNSGAYRAKDQSPLEFGANHDYLPDALSDLL</sequence>
<dbReference type="EMBL" id="JACGXN010000006">
    <property type="protein sequence ID" value="MBA8880078.1"/>
    <property type="molecule type" value="Genomic_DNA"/>
</dbReference>
<proteinExistence type="predicted"/>
<comment type="caution">
    <text evidence="1">The sequence shown here is derived from an EMBL/GenBank/DDBJ whole genome shotgun (WGS) entry which is preliminary data.</text>
</comment>
<keyword evidence="2" id="KW-1185">Reference proteome</keyword>
<accession>A0A839EPC6</accession>
<evidence type="ECO:0000313" key="1">
    <source>
        <dbReference type="EMBL" id="MBA8880078.1"/>
    </source>
</evidence>
<reference evidence="1 2" key="1">
    <citation type="submission" date="2020-07" db="EMBL/GenBank/DDBJ databases">
        <title>Genomic Encyclopedia of Type Strains, Phase IV (KMG-V): Genome sequencing to study the core and pangenomes of soil and plant-associated prokaryotes.</title>
        <authorList>
            <person name="Whitman W."/>
        </authorList>
    </citation>
    <scope>NUCLEOTIDE SEQUENCE [LARGE SCALE GENOMIC DNA]</scope>
    <source>
        <strain evidence="1 2">AN3</strain>
    </source>
</reference>
<protein>
    <submittedName>
        <fullName evidence="1">Uncharacterized protein</fullName>
    </submittedName>
</protein>
<dbReference type="AlphaFoldDB" id="A0A839EPC6"/>
<organism evidence="1 2">
    <name type="scientific">Phyllobacterium myrsinacearum</name>
    <dbReference type="NCBI Taxonomy" id="28101"/>
    <lineage>
        <taxon>Bacteria</taxon>
        <taxon>Pseudomonadati</taxon>
        <taxon>Pseudomonadota</taxon>
        <taxon>Alphaproteobacteria</taxon>
        <taxon>Hyphomicrobiales</taxon>
        <taxon>Phyllobacteriaceae</taxon>
        <taxon>Phyllobacterium</taxon>
    </lineage>
</organism>
<gene>
    <name evidence="1" type="ORF">FHW16_003797</name>
</gene>
<evidence type="ECO:0000313" key="2">
    <source>
        <dbReference type="Proteomes" id="UP000549052"/>
    </source>
</evidence>
<name>A0A839EPC6_9HYPH</name>